<protein>
    <submittedName>
        <fullName evidence="2">Glycosyltransferase family 2 protein</fullName>
    </submittedName>
</protein>
<keyword evidence="3" id="KW-1185">Reference proteome</keyword>
<evidence type="ECO:0000313" key="2">
    <source>
        <dbReference type="EMBL" id="TGD58164.1"/>
    </source>
</evidence>
<dbReference type="OrthoDB" id="761861at2"/>
<dbReference type="InterPro" id="IPR001173">
    <property type="entry name" value="Glyco_trans_2-like"/>
</dbReference>
<dbReference type="PANTHER" id="PTHR43685:SF3">
    <property type="entry name" value="SLR2126 PROTEIN"/>
    <property type="match status" value="1"/>
</dbReference>
<proteinExistence type="predicted"/>
<dbReference type="SUPFAM" id="SSF53448">
    <property type="entry name" value="Nucleotide-diphospho-sugar transferases"/>
    <property type="match status" value="1"/>
</dbReference>
<dbReference type="InterPro" id="IPR050834">
    <property type="entry name" value="Glycosyltransf_2"/>
</dbReference>
<dbReference type="GO" id="GO:0016740">
    <property type="term" value="F:transferase activity"/>
    <property type="evidence" value="ECO:0007669"/>
    <property type="project" value="UniProtKB-KW"/>
</dbReference>
<evidence type="ECO:0000313" key="3">
    <source>
        <dbReference type="Proteomes" id="UP000297407"/>
    </source>
</evidence>
<sequence length="296" mass="34423">MLSILIPTYNYSALPLVSILWEQAMENGVPFEIIVLDDGSSDTSLWEENAKINTLPNCRFERNEANLGRAETRNKLAQVSRYDWCLFLDSDVIPVTKDYVKTYIDFIGKEYDAIIGGIRYEDKTADSSKILRYKYGKSREENKADLRKQNPYSFIFSGNILIRKAVFVAHNYSSLGNFYGLDIYFAYQLYMDNVPVLHIDNEIYHLGLEDNEVFFRKSLDSLDSRIKLLGNKPNIDEINSLLKHYNILRKRKLDRLIASLFRLSEPVLKKLILNRNPNLLSFDLYRLGYICTIKPI</sequence>
<comment type="caution">
    <text evidence="2">The sequence shown here is derived from an EMBL/GenBank/DDBJ whole genome shotgun (WGS) entry which is preliminary data.</text>
</comment>
<organism evidence="2 3">
    <name type="scientific">Flavobacterium humi</name>
    <dbReference type="NCBI Taxonomy" id="2562683"/>
    <lineage>
        <taxon>Bacteria</taxon>
        <taxon>Pseudomonadati</taxon>
        <taxon>Bacteroidota</taxon>
        <taxon>Flavobacteriia</taxon>
        <taxon>Flavobacteriales</taxon>
        <taxon>Flavobacteriaceae</taxon>
        <taxon>Flavobacterium</taxon>
    </lineage>
</organism>
<name>A0A4Z0L8P9_9FLAO</name>
<dbReference type="Pfam" id="PF00535">
    <property type="entry name" value="Glycos_transf_2"/>
    <property type="match status" value="1"/>
</dbReference>
<dbReference type="InterPro" id="IPR029044">
    <property type="entry name" value="Nucleotide-diphossugar_trans"/>
</dbReference>
<dbReference type="AlphaFoldDB" id="A0A4Z0L8P9"/>
<dbReference type="Gene3D" id="3.90.550.10">
    <property type="entry name" value="Spore Coat Polysaccharide Biosynthesis Protein SpsA, Chain A"/>
    <property type="match status" value="1"/>
</dbReference>
<reference evidence="2 3" key="1">
    <citation type="submission" date="2019-04" db="EMBL/GenBank/DDBJ databases">
        <title>Flavobacterium sp. strain DS2-A Genome sequencing and assembly.</title>
        <authorList>
            <person name="Kim I."/>
        </authorList>
    </citation>
    <scope>NUCLEOTIDE SEQUENCE [LARGE SCALE GENOMIC DNA]</scope>
    <source>
        <strain evidence="2 3">DS2-A</strain>
    </source>
</reference>
<keyword evidence="2" id="KW-0808">Transferase</keyword>
<dbReference type="Proteomes" id="UP000297407">
    <property type="component" value="Unassembled WGS sequence"/>
</dbReference>
<dbReference type="PANTHER" id="PTHR43685">
    <property type="entry name" value="GLYCOSYLTRANSFERASE"/>
    <property type="match status" value="1"/>
</dbReference>
<gene>
    <name evidence="2" type="ORF">E4635_09160</name>
</gene>
<accession>A0A4Z0L8P9</accession>
<evidence type="ECO:0000259" key="1">
    <source>
        <dbReference type="Pfam" id="PF00535"/>
    </source>
</evidence>
<feature type="domain" description="Glycosyltransferase 2-like" evidence="1">
    <location>
        <begin position="3"/>
        <end position="167"/>
    </location>
</feature>
<dbReference type="RefSeq" id="WP_135526334.1">
    <property type="nucleotide sequence ID" value="NZ_SRLH01000004.1"/>
</dbReference>
<dbReference type="EMBL" id="SRLH01000004">
    <property type="protein sequence ID" value="TGD58164.1"/>
    <property type="molecule type" value="Genomic_DNA"/>
</dbReference>
<dbReference type="CDD" id="cd00761">
    <property type="entry name" value="Glyco_tranf_GTA_type"/>
    <property type="match status" value="1"/>
</dbReference>